<comment type="caution">
    <text evidence="1">The sequence shown here is derived from an EMBL/GenBank/DDBJ whole genome shotgun (WGS) entry which is preliminary data.</text>
</comment>
<dbReference type="GO" id="GO:0004725">
    <property type="term" value="F:protein tyrosine phosphatase activity"/>
    <property type="evidence" value="ECO:0007669"/>
    <property type="project" value="InterPro"/>
</dbReference>
<proteinExistence type="predicted"/>
<evidence type="ECO:0008006" key="2">
    <source>
        <dbReference type="Google" id="ProtNLM"/>
    </source>
</evidence>
<protein>
    <recommendedName>
        <fullName evidence="2">Protein-tyrosine-phosphatase</fullName>
    </recommendedName>
</protein>
<dbReference type="Pfam" id="PF19567">
    <property type="entry name" value="CpsB_CapC"/>
    <property type="match status" value="1"/>
</dbReference>
<feature type="non-terminal residue" evidence="1">
    <location>
        <position position="1"/>
    </location>
</feature>
<dbReference type="InterPro" id="IPR016667">
    <property type="entry name" value="Caps_polysacc_synth_CpsB/CapC"/>
</dbReference>
<accession>X1JTI5</accession>
<gene>
    <name evidence="1" type="ORF">S03H2_59759</name>
</gene>
<dbReference type="GO" id="GO:0030145">
    <property type="term" value="F:manganese ion binding"/>
    <property type="evidence" value="ECO:0007669"/>
    <property type="project" value="InterPro"/>
</dbReference>
<name>X1JTI5_9ZZZZ</name>
<dbReference type="Gene3D" id="3.20.20.140">
    <property type="entry name" value="Metal-dependent hydrolases"/>
    <property type="match status" value="1"/>
</dbReference>
<sequence>AGLVHVVASDAHSYGGRRPELRRAAGLLTSMMGEDTARKLLQTNPAKIVQGELLESSAVSLAQREQTRATDS</sequence>
<evidence type="ECO:0000313" key="1">
    <source>
        <dbReference type="EMBL" id="GAH84730.1"/>
    </source>
</evidence>
<reference evidence="1" key="1">
    <citation type="journal article" date="2014" name="Front. Microbiol.">
        <title>High frequency of phylogenetically diverse reductive dehalogenase-homologous genes in deep subseafloor sedimentary metagenomes.</title>
        <authorList>
            <person name="Kawai M."/>
            <person name="Futagami T."/>
            <person name="Toyoda A."/>
            <person name="Takaki Y."/>
            <person name="Nishi S."/>
            <person name="Hori S."/>
            <person name="Arai W."/>
            <person name="Tsubouchi T."/>
            <person name="Morono Y."/>
            <person name="Uchiyama I."/>
            <person name="Ito T."/>
            <person name="Fujiyama A."/>
            <person name="Inagaki F."/>
            <person name="Takami H."/>
        </authorList>
    </citation>
    <scope>NUCLEOTIDE SEQUENCE</scope>
    <source>
        <strain evidence="1">Expedition CK06-06</strain>
    </source>
</reference>
<dbReference type="EMBL" id="BARU01038443">
    <property type="protein sequence ID" value="GAH84730.1"/>
    <property type="molecule type" value="Genomic_DNA"/>
</dbReference>
<organism evidence="1">
    <name type="scientific">marine sediment metagenome</name>
    <dbReference type="NCBI Taxonomy" id="412755"/>
    <lineage>
        <taxon>unclassified sequences</taxon>
        <taxon>metagenomes</taxon>
        <taxon>ecological metagenomes</taxon>
    </lineage>
</organism>
<dbReference type="AlphaFoldDB" id="X1JTI5"/>